<accession>A0AAU8KTS9</accession>
<protein>
    <recommendedName>
        <fullName evidence="2">Internal virion protein B</fullName>
    </recommendedName>
</protein>
<proteinExistence type="predicted"/>
<evidence type="ECO:0008006" key="2">
    <source>
        <dbReference type="Google" id="ProtNLM"/>
    </source>
</evidence>
<name>A0AAU8KTS9_9VIRU</name>
<sequence length="154" mass="16464">MGAALAAGAAGAGGLLNAYSQIQQGKDAVRTANRQQAYLNRQARQVLDQGEFEDAQLYEQGRQIVGAQRAGFAANGVDVNSGSASRVQESTMNQVAMDAEQVRRNAFNQAFGLVTQGNEGIRQARADYRTRRLNAFSSLLTGGSQAYGNYRALS</sequence>
<evidence type="ECO:0000313" key="1">
    <source>
        <dbReference type="EMBL" id="XCN26730.1"/>
    </source>
</evidence>
<reference evidence="1" key="1">
    <citation type="submission" date="2024-05" db="EMBL/GenBank/DDBJ databases">
        <title>Defense systems in Pseudomonas aeruginosa.</title>
        <authorList>
            <person name="van den Berg D.F."/>
            <person name="Costa R.A."/>
        </authorList>
    </citation>
    <scope>NUCLEOTIDE SEQUENCE</scope>
</reference>
<dbReference type="EMBL" id="PP813864">
    <property type="protein sequence ID" value="XCN26730.1"/>
    <property type="molecule type" value="Genomic_DNA"/>
</dbReference>
<organism evidence="1">
    <name type="scientific">Pseudomonas phage vB_PaeP_FBPa42</name>
    <dbReference type="NCBI Taxonomy" id="3231240"/>
    <lineage>
        <taxon>Viruses</taxon>
    </lineage>
</organism>